<dbReference type="InterPro" id="IPR000210">
    <property type="entry name" value="BTB/POZ_dom"/>
</dbReference>
<reference evidence="2 3" key="1">
    <citation type="journal article" date="2018" name="J. Allergy Clin. Immunol.">
        <title>High-quality assembly of Dermatophagoides pteronyssinus genome and transcriptome reveals a wide range of novel allergens.</title>
        <authorList>
            <person name="Liu X.Y."/>
            <person name="Yang K.Y."/>
            <person name="Wang M.Q."/>
            <person name="Kwok J.S."/>
            <person name="Zeng X."/>
            <person name="Yang Z."/>
            <person name="Xiao X.J."/>
            <person name="Lau C.P."/>
            <person name="Li Y."/>
            <person name="Huang Z.M."/>
            <person name="Ba J.G."/>
            <person name="Yim A.K."/>
            <person name="Ouyang C.Y."/>
            <person name="Ngai S.M."/>
            <person name="Chan T.F."/>
            <person name="Leung E.L."/>
            <person name="Liu L."/>
            <person name="Liu Z.G."/>
            <person name="Tsui S.K."/>
        </authorList>
    </citation>
    <scope>NUCLEOTIDE SEQUENCE [LARGE SCALE GENOMIC DNA]</scope>
    <source>
        <strain evidence="2">Derp</strain>
    </source>
</reference>
<evidence type="ECO:0000313" key="3">
    <source>
        <dbReference type="Proteomes" id="UP000887458"/>
    </source>
</evidence>
<evidence type="ECO:0000259" key="1">
    <source>
        <dbReference type="PROSITE" id="PS50097"/>
    </source>
</evidence>
<gene>
    <name evidence="2" type="primary">RCBTB1_20</name>
    <name evidence="2" type="ORF">DERP_008766</name>
</gene>
<protein>
    <submittedName>
        <fullName evidence="2">RCC1 and BTB domain-containing protein 1</fullName>
    </submittedName>
</protein>
<dbReference type="Gene3D" id="3.30.710.10">
    <property type="entry name" value="Potassium Channel Kv1.1, Chain A"/>
    <property type="match status" value="1"/>
</dbReference>
<proteinExistence type="predicted"/>
<name>A0ABQ8IWX1_DERPT</name>
<dbReference type="PROSITE" id="PS50097">
    <property type="entry name" value="BTB"/>
    <property type="match status" value="1"/>
</dbReference>
<organism evidence="2 3">
    <name type="scientific">Dermatophagoides pteronyssinus</name>
    <name type="common">European house dust mite</name>
    <dbReference type="NCBI Taxonomy" id="6956"/>
    <lineage>
        <taxon>Eukaryota</taxon>
        <taxon>Metazoa</taxon>
        <taxon>Ecdysozoa</taxon>
        <taxon>Arthropoda</taxon>
        <taxon>Chelicerata</taxon>
        <taxon>Arachnida</taxon>
        <taxon>Acari</taxon>
        <taxon>Acariformes</taxon>
        <taxon>Sarcoptiformes</taxon>
        <taxon>Astigmata</taxon>
        <taxon>Psoroptidia</taxon>
        <taxon>Analgoidea</taxon>
        <taxon>Pyroglyphidae</taxon>
        <taxon>Dermatophagoidinae</taxon>
        <taxon>Dermatophagoides</taxon>
    </lineage>
</organism>
<dbReference type="SUPFAM" id="SSF54695">
    <property type="entry name" value="POZ domain"/>
    <property type="match status" value="1"/>
</dbReference>
<feature type="domain" description="BTB" evidence="1">
    <location>
        <begin position="1"/>
        <end position="66"/>
    </location>
</feature>
<evidence type="ECO:0000313" key="2">
    <source>
        <dbReference type="EMBL" id="KAH9414570.1"/>
    </source>
</evidence>
<sequence length="142" mass="17049">MILNLLSVIKRIKSCKSFLKSASTYFLRMFFRNWRQKDSVTIEYYSYDTYYSYIRMLHDGYIRININNIAELIDLANFYDDERLMEYCQTFIGKNFTQQSIHSLIPLIINYKNIEIELCDVSIMIFVKKLCQNVLIFTIDGR</sequence>
<dbReference type="InterPro" id="IPR011333">
    <property type="entry name" value="SKP1/BTB/POZ_sf"/>
</dbReference>
<reference evidence="2 3" key="2">
    <citation type="journal article" date="2022" name="Mol. Biol. Evol.">
        <title>Comparative Genomics Reveals Insights into the Divergent Evolution of Astigmatic Mites and Household Pest Adaptations.</title>
        <authorList>
            <person name="Xiong Q."/>
            <person name="Wan A.T."/>
            <person name="Liu X."/>
            <person name="Fung C.S."/>
            <person name="Xiao X."/>
            <person name="Malainual N."/>
            <person name="Hou J."/>
            <person name="Wang L."/>
            <person name="Wang M."/>
            <person name="Yang K.Y."/>
            <person name="Cui Y."/>
            <person name="Leung E.L."/>
            <person name="Nong W."/>
            <person name="Shin S.K."/>
            <person name="Au S.W."/>
            <person name="Jeong K.Y."/>
            <person name="Chew F.T."/>
            <person name="Hui J.H."/>
            <person name="Leung T.F."/>
            <person name="Tungtrongchitr A."/>
            <person name="Zhong N."/>
            <person name="Liu Z."/>
            <person name="Tsui S.K."/>
        </authorList>
    </citation>
    <scope>NUCLEOTIDE SEQUENCE [LARGE SCALE GENOMIC DNA]</scope>
    <source>
        <strain evidence="2">Derp</strain>
    </source>
</reference>
<accession>A0ABQ8IWX1</accession>
<dbReference type="EMBL" id="NJHN03000107">
    <property type="protein sequence ID" value="KAH9414570.1"/>
    <property type="molecule type" value="Genomic_DNA"/>
</dbReference>
<keyword evidence="3" id="KW-1185">Reference proteome</keyword>
<comment type="caution">
    <text evidence="2">The sequence shown here is derived from an EMBL/GenBank/DDBJ whole genome shotgun (WGS) entry which is preliminary data.</text>
</comment>
<dbReference type="SMART" id="SM00225">
    <property type="entry name" value="BTB"/>
    <property type="match status" value="1"/>
</dbReference>
<dbReference type="Pfam" id="PF00651">
    <property type="entry name" value="BTB"/>
    <property type="match status" value="1"/>
</dbReference>
<dbReference type="Proteomes" id="UP000887458">
    <property type="component" value="Unassembled WGS sequence"/>
</dbReference>